<evidence type="ECO:0000313" key="5">
    <source>
        <dbReference type="EMBL" id="MSS01764.1"/>
    </source>
</evidence>
<name>A0A7X2N3G2_9FIRM</name>
<evidence type="ECO:0000256" key="1">
    <source>
        <dbReference type="ARBA" id="ARBA00023015"/>
    </source>
</evidence>
<dbReference type="AlphaFoldDB" id="A0A7X2N3G2"/>
<dbReference type="Proteomes" id="UP000470082">
    <property type="component" value="Unassembled WGS sequence"/>
</dbReference>
<dbReference type="GO" id="GO:0003700">
    <property type="term" value="F:DNA-binding transcription factor activity"/>
    <property type="evidence" value="ECO:0007669"/>
    <property type="project" value="InterPro"/>
</dbReference>
<accession>A0A7X2N3G2</accession>
<evidence type="ECO:0000256" key="3">
    <source>
        <dbReference type="ARBA" id="ARBA00023163"/>
    </source>
</evidence>
<keyword evidence="6" id="KW-1185">Reference proteome</keyword>
<keyword evidence="2" id="KW-0238">DNA-binding</keyword>
<dbReference type="Gene3D" id="1.10.10.10">
    <property type="entry name" value="Winged helix-like DNA-binding domain superfamily/Winged helix DNA-binding domain"/>
    <property type="match status" value="1"/>
</dbReference>
<sequence>MEYTKHTINELLVGMFNYILYIEERNLKKKNVKLSMSEVHLLESIDKASDNTMSHIAKRSMITQGTLTTNVKSLVAKGYVERYKDEKDGRIVRLKVTEAAKKILKIHDEFHEQMIDKAIADLKLDENKVLIDSLKNILDYFSEQYGD</sequence>
<dbReference type="InterPro" id="IPR000835">
    <property type="entry name" value="HTH_MarR-typ"/>
</dbReference>
<organism evidence="5 6">
    <name type="scientific">Floccifex porci</name>
    <dbReference type="NCBI Taxonomy" id="2606629"/>
    <lineage>
        <taxon>Bacteria</taxon>
        <taxon>Bacillati</taxon>
        <taxon>Bacillota</taxon>
        <taxon>Erysipelotrichia</taxon>
        <taxon>Erysipelotrichales</taxon>
        <taxon>Erysipelotrichaceae</taxon>
        <taxon>Floccifex</taxon>
    </lineage>
</organism>
<dbReference type="InterPro" id="IPR036390">
    <property type="entry name" value="WH_DNA-bd_sf"/>
</dbReference>
<proteinExistence type="predicted"/>
<reference evidence="5 6" key="1">
    <citation type="submission" date="2019-08" db="EMBL/GenBank/DDBJ databases">
        <title>In-depth cultivation of the pig gut microbiome towards novel bacterial diversity and tailored functional studies.</title>
        <authorList>
            <person name="Wylensek D."/>
            <person name="Hitch T.C.A."/>
            <person name="Clavel T."/>
        </authorList>
    </citation>
    <scope>NUCLEOTIDE SEQUENCE [LARGE SCALE GENOMIC DNA]</scope>
    <source>
        <strain evidence="5 6">LKV-178-WT-2G</strain>
    </source>
</reference>
<comment type="caution">
    <text evidence="5">The sequence shown here is derived from an EMBL/GenBank/DDBJ whole genome shotgun (WGS) entry which is preliminary data.</text>
</comment>
<evidence type="ECO:0000313" key="6">
    <source>
        <dbReference type="Proteomes" id="UP000470082"/>
    </source>
</evidence>
<keyword evidence="1" id="KW-0805">Transcription regulation</keyword>
<dbReference type="PROSITE" id="PS50995">
    <property type="entry name" value="HTH_MARR_2"/>
    <property type="match status" value="1"/>
</dbReference>
<dbReference type="SUPFAM" id="SSF46785">
    <property type="entry name" value="Winged helix' DNA-binding domain"/>
    <property type="match status" value="1"/>
</dbReference>
<evidence type="ECO:0000259" key="4">
    <source>
        <dbReference type="PROSITE" id="PS50995"/>
    </source>
</evidence>
<dbReference type="GO" id="GO:0003677">
    <property type="term" value="F:DNA binding"/>
    <property type="evidence" value="ECO:0007669"/>
    <property type="project" value="UniProtKB-KW"/>
</dbReference>
<dbReference type="PANTHER" id="PTHR42756:SF1">
    <property type="entry name" value="TRANSCRIPTIONAL REPRESSOR OF EMRAB OPERON"/>
    <property type="match status" value="1"/>
</dbReference>
<keyword evidence="3" id="KW-0804">Transcription</keyword>
<dbReference type="Pfam" id="PF01047">
    <property type="entry name" value="MarR"/>
    <property type="match status" value="1"/>
</dbReference>
<dbReference type="PRINTS" id="PR00598">
    <property type="entry name" value="HTHMARR"/>
</dbReference>
<dbReference type="RefSeq" id="WP_154460342.1">
    <property type="nucleotide sequence ID" value="NZ_VUMM01000012.1"/>
</dbReference>
<protein>
    <submittedName>
        <fullName evidence="5">Winged helix-turn-helix transcriptional regulator</fullName>
    </submittedName>
</protein>
<dbReference type="SMART" id="SM00347">
    <property type="entry name" value="HTH_MARR"/>
    <property type="match status" value="1"/>
</dbReference>
<dbReference type="PANTHER" id="PTHR42756">
    <property type="entry name" value="TRANSCRIPTIONAL REGULATOR, MARR"/>
    <property type="match status" value="1"/>
</dbReference>
<feature type="domain" description="HTH marR-type" evidence="4">
    <location>
        <begin position="1"/>
        <end position="139"/>
    </location>
</feature>
<dbReference type="InterPro" id="IPR036388">
    <property type="entry name" value="WH-like_DNA-bd_sf"/>
</dbReference>
<evidence type="ECO:0000256" key="2">
    <source>
        <dbReference type="ARBA" id="ARBA00023125"/>
    </source>
</evidence>
<gene>
    <name evidence="5" type="ORF">FYJ50_06595</name>
</gene>
<dbReference type="EMBL" id="VUMM01000012">
    <property type="protein sequence ID" value="MSS01764.1"/>
    <property type="molecule type" value="Genomic_DNA"/>
</dbReference>